<evidence type="ECO:0000313" key="3">
    <source>
        <dbReference type="Proteomes" id="UP000193560"/>
    </source>
</evidence>
<gene>
    <name evidence="2" type="ORF">BCR42DRAFT_452421</name>
</gene>
<feature type="transmembrane region" description="Helical" evidence="1">
    <location>
        <begin position="12"/>
        <end position="30"/>
    </location>
</feature>
<organism evidence="2 3">
    <name type="scientific">Absidia repens</name>
    <dbReference type="NCBI Taxonomy" id="90262"/>
    <lineage>
        <taxon>Eukaryota</taxon>
        <taxon>Fungi</taxon>
        <taxon>Fungi incertae sedis</taxon>
        <taxon>Mucoromycota</taxon>
        <taxon>Mucoromycotina</taxon>
        <taxon>Mucoromycetes</taxon>
        <taxon>Mucorales</taxon>
        <taxon>Cunninghamellaceae</taxon>
        <taxon>Absidia</taxon>
    </lineage>
</organism>
<reference evidence="2 3" key="1">
    <citation type="submission" date="2016-07" db="EMBL/GenBank/DDBJ databases">
        <title>Pervasive Adenine N6-methylation of Active Genes in Fungi.</title>
        <authorList>
            <consortium name="DOE Joint Genome Institute"/>
            <person name="Mondo S.J."/>
            <person name="Dannebaum R.O."/>
            <person name="Kuo R.C."/>
            <person name="Labutti K."/>
            <person name="Haridas S."/>
            <person name="Kuo A."/>
            <person name="Salamov A."/>
            <person name="Ahrendt S.R."/>
            <person name="Lipzen A."/>
            <person name="Sullivan W."/>
            <person name="Andreopoulos W.B."/>
            <person name="Clum A."/>
            <person name="Lindquist E."/>
            <person name="Daum C."/>
            <person name="Ramamoorthy G.K."/>
            <person name="Gryganskyi A."/>
            <person name="Culley D."/>
            <person name="Magnuson J.K."/>
            <person name="James T.Y."/>
            <person name="O'Malley M.A."/>
            <person name="Stajich J.E."/>
            <person name="Spatafora J.W."/>
            <person name="Visel A."/>
            <person name="Grigoriev I.V."/>
        </authorList>
    </citation>
    <scope>NUCLEOTIDE SEQUENCE [LARGE SCALE GENOMIC DNA]</scope>
    <source>
        <strain evidence="2 3">NRRL 1336</strain>
    </source>
</reference>
<keyword evidence="3" id="KW-1185">Reference proteome</keyword>
<sequence length="507" mass="57885">MLASMSSQQRHTILIGTFLVFLLTISYYQYATTSTKHRSSLYSPPETHIQEDDLLLTSHSESTISSVTTTDQTFTSNIKIKRQEPCDKGDIHWLASDRQYWDGWKTKSFFLQPDGNFTLDNVFIEQNHGLCIVVLLGPVPAASKIKVVSHYAPPDIITMTATGNDYSIPITLQQYPKQSNAYYANVYFRHSDSYVLKSTTEYRSHFWETPIQHRYQPFSFDSSNAAIVTPATVSPQTTSLPSCDGQQQSLEGSWRNDTNIHEFIPDHCDMTYTRQDGLRCLRQKTIHVWADANMRRNLKTLASPNWCDMNSDPEATCICNDDDEDPDHALYPWAADHNTPLVLGDNSIHYSSVNSITLQDWRPEIKRRVDEHLPLADVVIVGVGNDDIALSRMKPYQFAQSFSDFLHHLLNTAYPHPHQTIIIRTPQFFGTGQHYDTSWNAGRSRAFANAVRELVDPQQHPRLKLWDTHQLGLEHNTCRYHGTIYTKRNVIDVENQALFGILCNGLS</sequence>
<accession>A0A1X2IDZ4</accession>
<dbReference type="Proteomes" id="UP000193560">
    <property type="component" value="Unassembled WGS sequence"/>
</dbReference>
<evidence type="ECO:0000313" key="2">
    <source>
        <dbReference type="EMBL" id="ORZ14678.1"/>
    </source>
</evidence>
<name>A0A1X2IDZ4_9FUNG</name>
<keyword evidence="1" id="KW-0812">Transmembrane</keyword>
<keyword evidence="1" id="KW-0472">Membrane</keyword>
<dbReference type="SUPFAM" id="SSF52266">
    <property type="entry name" value="SGNH hydrolase"/>
    <property type="match status" value="1"/>
</dbReference>
<keyword evidence="1" id="KW-1133">Transmembrane helix</keyword>
<proteinExistence type="predicted"/>
<dbReference type="OrthoDB" id="2244377at2759"/>
<evidence type="ECO:0000256" key="1">
    <source>
        <dbReference type="SAM" id="Phobius"/>
    </source>
</evidence>
<protein>
    <submittedName>
        <fullName evidence="2">Uncharacterized protein</fullName>
    </submittedName>
</protein>
<dbReference type="EMBL" id="MCGE01000014">
    <property type="protein sequence ID" value="ORZ14678.1"/>
    <property type="molecule type" value="Genomic_DNA"/>
</dbReference>
<dbReference type="AlphaFoldDB" id="A0A1X2IDZ4"/>
<comment type="caution">
    <text evidence="2">The sequence shown here is derived from an EMBL/GenBank/DDBJ whole genome shotgun (WGS) entry which is preliminary data.</text>
</comment>